<dbReference type="Gene3D" id="3.30.565.10">
    <property type="entry name" value="Histidine kinase-like ATPase, C-terminal domain"/>
    <property type="match status" value="1"/>
</dbReference>
<evidence type="ECO:0000313" key="18">
    <source>
        <dbReference type="Proteomes" id="UP000036932"/>
    </source>
</evidence>
<evidence type="ECO:0000256" key="1">
    <source>
        <dbReference type="ARBA" id="ARBA00000085"/>
    </source>
</evidence>
<reference evidence="18" key="1">
    <citation type="submission" date="2015-08" db="EMBL/GenBank/DDBJ databases">
        <title>Genome sequencing project for genomic taxonomy and phylogenomics of Bacillus-like bacteria.</title>
        <authorList>
            <person name="Liu B."/>
            <person name="Wang J."/>
            <person name="Zhu Y."/>
            <person name="Liu G."/>
            <person name="Chen Q."/>
            <person name="Chen Z."/>
            <person name="Lan J."/>
            <person name="Che J."/>
            <person name="Ge C."/>
            <person name="Shi H."/>
            <person name="Pan Z."/>
            <person name="Liu X."/>
        </authorList>
    </citation>
    <scope>NUCLEOTIDE SEQUENCE [LARGE SCALE GENOMIC DNA]</scope>
    <source>
        <strain evidence="18">FJAT-22460</strain>
    </source>
</reference>
<dbReference type="SUPFAM" id="SSF55874">
    <property type="entry name" value="ATPase domain of HSP90 chaperone/DNA topoisomerase II/histidine kinase"/>
    <property type="match status" value="1"/>
</dbReference>
<evidence type="ECO:0000256" key="7">
    <source>
        <dbReference type="ARBA" id="ARBA00022692"/>
    </source>
</evidence>
<evidence type="ECO:0000256" key="6">
    <source>
        <dbReference type="ARBA" id="ARBA00022679"/>
    </source>
</evidence>
<keyword evidence="6" id="KW-0808">Transferase</keyword>
<evidence type="ECO:0000256" key="4">
    <source>
        <dbReference type="ARBA" id="ARBA00022475"/>
    </source>
</evidence>
<dbReference type="SMART" id="SM00388">
    <property type="entry name" value="HisKA"/>
    <property type="match status" value="1"/>
</dbReference>
<dbReference type="OrthoDB" id="368131at2"/>
<keyword evidence="14" id="KW-0175">Coiled coil</keyword>
<dbReference type="EMBL" id="LIUT01000001">
    <property type="protein sequence ID" value="KOR89490.1"/>
    <property type="molecule type" value="Genomic_DNA"/>
</dbReference>
<dbReference type="InterPro" id="IPR050398">
    <property type="entry name" value="HssS/ArlS-like"/>
</dbReference>
<evidence type="ECO:0000256" key="8">
    <source>
        <dbReference type="ARBA" id="ARBA00022741"/>
    </source>
</evidence>
<dbReference type="AlphaFoldDB" id="A0A0M1P5B6"/>
<evidence type="ECO:0000256" key="13">
    <source>
        <dbReference type="ARBA" id="ARBA00023136"/>
    </source>
</evidence>
<dbReference type="GO" id="GO:0000155">
    <property type="term" value="F:phosphorelay sensor kinase activity"/>
    <property type="evidence" value="ECO:0007669"/>
    <property type="project" value="InterPro"/>
</dbReference>
<keyword evidence="13 15" id="KW-0472">Membrane</keyword>
<comment type="caution">
    <text evidence="17">The sequence shown here is derived from an EMBL/GenBank/DDBJ whole genome shotgun (WGS) entry which is preliminary data.</text>
</comment>
<name>A0A0M1P5B6_9BACL</name>
<evidence type="ECO:0000256" key="9">
    <source>
        <dbReference type="ARBA" id="ARBA00022777"/>
    </source>
</evidence>
<dbReference type="InterPro" id="IPR036097">
    <property type="entry name" value="HisK_dim/P_sf"/>
</dbReference>
<dbReference type="PANTHER" id="PTHR45528:SF1">
    <property type="entry name" value="SENSOR HISTIDINE KINASE CPXA"/>
    <property type="match status" value="1"/>
</dbReference>
<dbReference type="InterPro" id="IPR003661">
    <property type="entry name" value="HisK_dim/P_dom"/>
</dbReference>
<evidence type="ECO:0000256" key="3">
    <source>
        <dbReference type="ARBA" id="ARBA00012438"/>
    </source>
</evidence>
<evidence type="ECO:0000256" key="5">
    <source>
        <dbReference type="ARBA" id="ARBA00022553"/>
    </source>
</evidence>
<feature type="transmembrane region" description="Helical" evidence="15">
    <location>
        <begin position="166"/>
        <end position="189"/>
    </location>
</feature>
<dbReference type="EC" id="2.7.13.3" evidence="3"/>
<dbReference type="Gene3D" id="6.10.340.10">
    <property type="match status" value="1"/>
</dbReference>
<keyword evidence="12" id="KW-0902">Two-component regulatory system</keyword>
<keyword evidence="7 15" id="KW-0812">Transmembrane</keyword>
<sequence>MKWRLTGRYLASVVLIVVVVIFINILLVTGFFIYQSVSPQYPIQQEEASAEAITRSFSKEIVLSEPGIAITSQGKETLEHNHAWVQILDENGKEVYGYRVPSEARIKYTPMDIIQTYKYMEKELMSTVFIGEKLENGDRYSYLIGFQNPYLERNILTYDLRKVGRFLQIGILTVLCIDGFIALCIAYLFSKRLTRPLSSLIEGIKQLAHKNYRVRYETKGIYKDVFYNVNVLTEELQASELERKKLDRMKEEWIANISHDIKTPLASIQGYAEMMRDKDYDFTFEEMRDYAEIIERKSLYLKDVIEDLNLSTRLKNKELALNSKSVNIVSLVRNVVIDTLNDARYGNRNIEYRYSDEVILIEADDILIRRAIANLIYNAVVHNEEGVAVEVSVEKEGDFVRIVVEDHGKGIKKEELERIFDRYYRGTNTGELHKGSGLGMAIAHDIVKAHDGEIHVESELHQGTKIEILLRFQPHVKAMPSVL</sequence>
<evidence type="ECO:0000259" key="16">
    <source>
        <dbReference type="PROSITE" id="PS50109"/>
    </source>
</evidence>
<dbReference type="InterPro" id="IPR036890">
    <property type="entry name" value="HATPase_C_sf"/>
</dbReference>
<dbReference type="SUPFAM" id="SSF47384">
    <property type="entry name" value="Homodimeric domain of signal transducing histidine kinase"/>
    <property type="match status" value="1"/>
</dbReference>
<gene>
    <name evidence="17" type="ORF">AM231_10290</name>
</gene>
<keyword evidence="10" id="KW-0067">ATP-binding</keyword>
<feature type="domain" description="Histidine kinase" evidence="16">
    <location>
        <begin position="256"/>
        <end position="474"/>
    </location>
</feature>
<evidence type="ECO:0000256" key="11">
    <source>
        <dbReference type="ARBA" id="ARBA00022989"/>
    </source>
</evidence>
<comment type="catalytic activity">
    <reaction evidence="1">
        <text>ATP + protein L-histidine = ADP + protein N-phospho-L-histidine.</text>
        <dbReference type="EC" id="2.7.13.3"/>
    </reaction>
</comment>
<protein>
    <recommendedName>
        <fullName evidence="3">histidine kinase</fullName>
        <ecNumber evidence="3">2.7.13.3</ecNumber>
    </recommendedName>
</protein>
<keyword evidence="11 15" id="KW-1133">Transmembrane helix</keyword>
<keyword evidence="4" id="KW-1003">Cell membrane</keyword>
<organism evidence="17 18">
    <name type="scientific">Paenibacillus solani</name>
    <dbReference type="NCBI Taxonomy" id="1705565"/>
    <lineage>
        <taxon>Bacteria</taxon>
        <taxon>Bacillati</taxon>
        <taxon>Bacillota</taxon>
        <taxon>Bacilli</taxon>
        <taxon>Bacillales</taxon>
        <taxon>Paenibacillaceae</taxon>
        <taxon>Paenibacillus</taxon>
    </lineage>
</organism>
<dbReference type="Gene3D" id="1.10.287.130">
    <property type="match status" value="1"/>
</dbReference>
<dbReference type="GO" id="GO:0005886">
    <property type="term" value="C:plasma membrane"/>
    <property type="evidence" value="ECO:0007669"/>
    <property type="project" value="UniProtKB-SubCell"/>
</dbReference>
<keyword evidence="9 17" id="KW-0418">Kinase</keyword>
<dbReference type="InterPro" id="IPR004358">
    <property type="entry name" value="Sig_transdc_His_kin-like_C"/>
</dbReference>
<proteinExistence type="predicted"/>
<feature type="coiled-coil region" evidence="14">
    <location>
        <begin position="229"/>
        <end position="256"/>
    </location>
</feature>
<evidence type="ECO:0000256" key="15">
    <source>
        <dbReference type="SAM" id="Phobius"/>
    </source>
</evidence>
<dbReference type="Proteomes" id="UP000036932">
    <property type="component" value="Unassembled WGS sequence"/>
</dbReference>
<dbReference type="GO" id="GO:0005524">
    <property type="term" value="F:ATP binding"/>
    <property type="evidence" value="ECO:0007669"/>
    <property type="project" value="UniProtKB-KW"/>
</dbReference>
<comment type="subcellular location">
    <subcellularLocation>
        <location evidence="2">Cell membrane</location>
        <topology evidence="2">Multi-pass membrane protein</topology>
    </subcellularLocation>
</comment>
<keyword evidence="18" id="KW-1185">Reference proteome</keyword>
<evidence type="ECO:0000256" key="14">
    <source>
        <dbReference type="SAM" id="Coils"/>
    </source>
</evidence>
<dbReference type="PANTHER" id="PTHR45528">
    <property type="entry name" value="SENSOR HISTIDINE KINASE CPXA"/>
    <property type="match status" value="1"/>
</dbReference>
<keyword evidence="5" id="KW-0597">Phosphoprotein</keyword>
<keyword evidence="8" id="KW-0547">Nucleotide-binding</keyword>
<evidence type="ECO:0000313" key="17">
    <source>
        <dbReference type="EMBL" id="KOR89490.1"/>
    </source>
</evidence>
<dbReference type="PROSITE" id="PS50109">
    <property type="entry name" value="HIS_KIN"/>
    <property type="match status" value="1"/>
</dbReference>
<dbReference type="InterPro" id="IPR005467">
    <property type="entry name" value="His_kinase_dom"/>
</dbReference>
<evidence type="ECO:0000256" key="2">
    <source>
        <dbReference type="ARBA" id="ARBA00004651"/>
    </source>
</evidence>
<dbReference type="Pfam" id="PF02518">
    <property type="entry name" value="HATPase_c"/>
    <property type="match status" value="1"/>
</dbReference>
<dbReference type="PATRIC" id="fig|1705565.3.peg.4047"/>
<dbReference type="PRINTS" id="PR00344">
    <property type="entry name" value="BCTRLSENSOR"/>
</dbReference>
<dbReference type="SMART" id="SM00387">
    <property type="entry name" value="HATPase_c"/>
    <property type="match status" value="1"/>
</dbReference>
<dbReference type="RefSeq" id="WP_054402530.1">
    <property type="nucleotide sequence ID" value="NZ_LIUT01000001.1"/>
</dbReference>
<evidence type="ECO:0000256" key="10">
    <source>
        <dbReference type="ARBA" id="ARBA00022840"/>
    </source>
</evidence>
<dbReference type="InterPro" id="IPR003594">
    <property type="entry name" value="HATPase_dom"/>
</dbReference>
<accession>A0A0M1P5B6</accession>
<evidence type="ECO:0000256" key="12">
    <source>
        <dbReference type="ARBA" id="ARBA00023012"/>
    </source>
</evidence>
<feature type="transmembrane region" description="Helical" evidence="15">
    <location>
        <begin position="9"/>
        <end position="34"/>
    </location>
</feature>
<dbReference type="Pfam" id="PF00512">
    <property type="entry name" value="HisKA"/>
    <property type="match status" value="1"/>
</dbReference>
<dbReference type="CDD" id="cd00082">
    <property type="entry name" value="HisKA"/>
    <property type="match status" value="1"/>
</dbReference>